<keyword evidence="5 9" id="KW-0223">Dioxygenase</keyword>
<feature type="domain" description="Homogentisate 1,2-dioxygenase N-terminal" evidence="14">
    <location>
        <begin position="5"/>
        <end position="273"/>
    </location>
</feature>
<keyword evidence="16" id="KW-1185">Reference proteome</keyword>
<dbReference type="UniPathway" id="UPA00139">
    <property type="reaction ID" value="UER00339"/>
</dbReference>
<evidence type="ECO:0000313" key="16">
    <source>
        <dbReference type="Proteomes" id="UP000515971"/>
    </source>
</evidence>
<proteinExistence type="inferred from homology"/>
<dbReference type="GO" id="GO:0006559">
    <property type="term" value="P:L-phenylalanine catabolic process"/>
    <property type="evidence" value="ECO:0007669"/>
    <property type="project" value="UniProtKB-UniRule"/>
</dbReference>
<feature type="binding site" evidence="12">
    <location>
        <position position="335"/>
    </location>
    <ligand>
        <name>Fe cation</name>
        <dbReference type="ChEBI" id="CHEBI:24875"/>
    </ligand>
</feature>
<feature type="binding site" evidence="12">
    <location>
        <position position="344"/>
    </location>
    <ligand>
        <name>homogentisate</name>
        <dbReference type="ChEBI" id="CHEBI:16169"/>
    </ligand>
</feature>
<feature type="domain" description="Homogentisate 1,2-dioxygenase C-terminal" evidence="13">
    <location>
        <begin position="274"/>
        <end position="422"/>
    </location>
</feature>
<keyword evidence="6 9" id="KW-0560">Oxidoreductase</keyword>
<dbReference type="KEGG" id="slut:H9L13_00270"/>
<dbReference type="GO" id="GO:0004411">
    <property type="term" value="F:homogentisate 1,2-dioxygenase activity"/>
    <property type="evidence" value="ECO:0007669"/>
    <property type="project" value="UniProtKB-UniRule"/>
</dbReference>
<gene>
    <name evidence="9" type="primary">hmgA</name>
    <name evidence="15" type="ORF">H9L13_00270</name>
</gene>
<dbReference type="InterPro" id="IPR046451">
    <property type="entry name" value="HgmA_C"/>
</dbReference>
<keyword evidence="4 9" id="KW-0828">Tyrosine catabolism</keyword>
<keyword evidence="7 9" id="KW-0408">Iron</keyword>
<dbReference type="Pfam" id="PF04209">
    <property type="entry name" value="HgmA_C"/>
    <property type="match status" value="1"/>
</dbReference>
<feature type="active site" description="Proton acceptor" evidence="9 11">
    <location>
        <position position="286"/>
    </location>
</feature>
<comment type="subunit">
    <text evidence="9">Hexamer; dimer of trimers.</text>
</comment>
<keyword evidence="8 9" id="KW-0585">Phenylalanine catabolism</keyword>
<evidence type="ECO:0000256" key="6">
    <source>
        <dbReference type="ARBA" id="ARBA00023002"/>
    </source>
</evidence>
<sequence length="426" mass="47002">MSDLRYQSGFGSHFESEAVAGALPKGRNSPQKPAFGLYAEQLSGSAFTAPRHENRRSWLYRLRPTADHRPFTRYDGARLFAPGTVAEPLAPNRLRWDPPADLPASTDFVDGVVTMLANRDPADLEGVAVHLYRADKSMIRRLFVNADGELLIIPQSGALRIATELGRLEVAPGSIALIPRGVKFRVEVDGEARGYVAENHGAPFRLPDLGPIGANGLANPRDFETPVAAFEDDDSETEVVQKYLGSLWRTTLDHSPLDVVAWHGNYAPSRYDLSRFNVIGSISFDHPDPSIFTVLTSPSDVPGRANADFVIFPPRWMVAEDTFRPPWFHRNVMSEAMGLIHGAYDAKADGFAPGGLSLHNLMSGHGPDVDSWRKASEAELKPHKIEGTMAFMVETCWPYRPTRFALDRAQPDYDAAWAGFPKAKLP</sequence>
<dbReference type="InterPro" id="IPR005708">
    <property type="entry name" value="Homogentis_dOase"/>
</dbReference>
<dbReference type="CDD" id="cd07000">
    <property type="entry name" value="cupin_HGO_N"/>
    <property type="match status" value="1"/>
</dbReference>
<evidence type="ECO:0000313" key="15">
    <source>
        <dbReference type="EMBL" id="QNN67451.1"/>
    </source>
</evidence>
<evidence type="ECO:0000256" key="4">
    <source>
        <dbReference type="ARBA" id="ARBA00022878"/>
    </source>
</evidence>
<feature type="binding site" evidence="12">
    <location>
        <position position="329"/>
    </location>
    <ligand>
        <name>Fe cation</name>
        <dbReference type="ChEBI" id="CHEBI:24875"/>
    </ligand>
</feature>
<evidence type="ECO:0000256" key="9">
    <source>
        <dbReference type="HAMAP-Rule" id="MF_00334"/>
    </source>
</evidence>
<dbReference type="HAMAP" id="MF_00334">
    <property type="entry name" value="Homogentis_dioxygen"/>
    <property type="match status" value="1"/>
</dbReference>
<dbReference type="EMBL" id="CP060718">
    <property type="protein sequence ID" value="QNN67451.1"/>
    <property type="molecule type" value="Genomic_DNA"/>
</dbReference>
<dbReference type="PANTHER" id="PTHR11056">
    <property type="entry name" value="HOMOGENTISATE 1,2-DIOXYGENASE"/>
    <property type="match status" value="1"/>
</dbReference>
<protein>
    <recommendedName>
        <fullName evidence="9 10">Homogentisate 1,2-dioxygenase</fullName>
        <shortName evidence="9">HGDO</shortName>
        <ecNumber evidence="9 10">1.13.11.5</ecNumber>
    </recommendedName>
    <alternativeName>
        <fullName evidence="9">Homogentisate oxygenase</fullName>
    </alternativeName>
    <alternativeName>
        <fullName evidence="9">Homogentisic acid oxidase</fullName>
    </alternativeName>
    <alternativeName>
        <fullName evidence="9">Homogentisicase</fullName>
    </alternativeName>
</protein>
<organism evidence="15 16">
    <name type="scientific">Sphingomonas lutea</name>
    <dbReference type="NCBI Taxonomy" id="1045317"/>
    <lineage>
        <taxon>Bacteria</taxon>
        <taxon>Pseudomonadati</taxon>
        <taxon>Pseudomonadota</taxon>
        <taxon>Alphaproteobacteria</taxon>
        <taxon>Sphingomonadales</taxon>
        <taxon>Sphingomonadaceae</taxon>
        <taxon>Sphingomonas</taxon>
    </lineage>
</organism>
<comment type="function">
    <text evidence="9">Involved in the catabolism of homogentisate (2,5-dihydroxyphenylacetate or 2,5-OH-PhAc), a central intermediate in the degradation of phenylalanine and tyrosine. Catalyzes the oxidative ring cleavage of the aromatic ring of homogentisate to yield maleylacetoacetate.</text>
</comment>
<evidence type="ECO:0000256" key="12">
    <source>
        <dbReference type="PIRSR" id="PIRSR605708-2"/>
    </source>
</evidence>
<evidence type="ECO:0000256" key="7">
    <source>
        <dbReference type="ARBA" id="ARBA00023004"/>
    </source>
</evidence>
<dbReference type="AlphaFoldDB" id="A0A7G9SHX6"/>
<dbReference type="Proteomes" id="UP000515971">
    <property type="component" value="Chromosome"/>
</dbReference>
<comment type="cofactor">
    <cofactor evidence="1 9 12">
        <name>Fe cation</name>
        <dbReference type="ChEBI" id="CHEBI:24875"/>
    </cofactor>
</comment>
<comment type="catalytic activity">
    <reaction evidence="9">
        <text>homogentisate + O2 = 4-maleylacetoacetate + H(+)</text>
        <dbReference type="Rhea" id="RHEA:15449"/>
        <dbReference type="ChEBI" id="CHEBI:15378"/>
        <dbReference type="ChEBI" id="CHEBI:15379"/>
        <dbReference type="ChEBI" id="CHEBI:16169"/>
        <dbReference type="ChEBI" id="CHEBI:17105"/>
        <dbReference type="EC" id="1.13.11.5"/>
    </reaction>
</comment>
<dbReference type="NCBIfam" id="TIGR01015">
    <property type="entry name" value="hmgA"/>
    <property type="match status" value="1"/>
</dbReference>
<dbReference type="GO" id="GO:0005737">
    <property type="term" value="C:cytoplasm"/>
    <property type="evidence" value="ECO:0007669"/>
    <property type="project" value="TreeGrafter"/>
</dbReference>
<keyword evidence="3 9" id="KW-0479">Metal-binding</keyword>
<accession>A0A7G9SHX6</accession>
<dbReference type="InterPro" id="IPR046452">
    <property type="entry name" value="HgmA_N"/>
</dbReference>
<evidence type="ECO:0000256" key="2">
    <source>
        <dbReference type="ARBA" id="ARBA00007757"/>
    </source>
</evidence>
<dbReference type="InterPro" id="IPR022950">
    <property type="entry name" value="Homogentis_dOase_bac"/>
</dbReference>
<comment type="caution">
    <text evidence="9">Lacks conserved residue(s) required for the propagation of feature annotation.</text>
</comment>
<evidence type="ECO:0000259" key="14">
    <source>
        <dbReference type="Pfam" id="PF20510"/>
    </source>
</evidence>
<dbReference type="RefSeq" id="WP_187538040.1">
    <property type="nucleotide sequence ID" value="NZ_BAABJT010000001.1"/>
</dbReference>
<dbReference type="Pfam" id="PF20510">
    <property type="entry name" value="HgmA_N"/>
    <property type="match status" value="1"/>
</dbReference>
<comment type="similarity">
    <text evidence="2 9">Belongs to the homogentisate dioxygenase family.</text>
</comment>
<dbReference type="SUPFAM" id="SSF51182">
    <property type="entry name" value="RmlC-like cupins"/>
    <property type="match status" value="1"/>
</dbReference>
<evidence type="ECO:0000256" key="11">
    <source>
        <dbReference type="PIRSR" id="PIRSR605708-1"/>
    </source>
</evidence>
<feature type="binding site" evidence="12">
    <location>
        <position position="365"/>
    </location>
    <ligand>
        <name>Fe cation</name>
        <dbReference type="ChEBI" id="CHEBI:24875"/>
    </ligand>
</feature>
<evidence type="ECO:0000256" key="5">
    <source>
        <dbReference type="ARBA" id="ARBA00022964"/>
    </source>
</evidence>
<reference evidence="15 16" key="1">
    <citation type="submission" date="2020-08" db="EMBL/GenBank/DDBJ databases">
        <title>Genome sequence of Sphingomonas lutea KCTC 23642T.</title>
        <authorList>
            <person name="Hyun D.-W."/>
            <person name="Bae J.-W."/>
        </authorList>
    </citation>
    <scope>NUCLEOTIDE SEQUENCE [LARGE SCALE GENOMIC DNA]</scope>
    <source>
        <strain evidence="15 16">KCTC 23642</strain>
    </source>
</reference>
<evidence type="ECO:0000256" key="1">
    <source>
        <dbReference type="ARBA" id="ARBA00001962"/>
    </source>
</evidence>
<dbReference type="PANTHER" id="PTHR11056:SF0">
    <property type="entry name" value="HOMOGENTISATE 1,2-DIOXYGENASE"/>
    <property type="match status" value="1"/>
</dbReference>
<feature type="binding site" evidence="9">
    <location>
        <position position="383"/>
    </location>
    <ligand>
        <name>Fe cation</name>
        <dbReference type="ChEBI" id="CHEBI:24875"/>
    </ligand>
</feature>
<evidence type="ECO:0000259" key="13">
    <source>
        <dbReference type="Pfam" id="PF04209"/>
    </source>
</evidence>
<name>A0A7G9SHX6_9SPHN</name>
<evidence type="ECO:0000256" key="8">
    <source>
        <dbReference type="ARBA" id="ARBA00023232"/>
    </source>
</evidence>
<dbReference type="FunFam" id="2.60.120.10:FF:000034">
    <property type="entry name" value="Homogentisate 1,2-dioxygenase"/>
    <property type="match status" value="1"/>
</dbReference>
<evidence type="ECO:0000256" key="10">
    <source>
        <dbReference type="NCBIfam" id="TIGR01015"/>
    </source>
</evidence>
<dbReference type="GO" id="GO:0005506">
    <property type="term" value="F:iron ion binding"/>
    <property type="evidence" value="ECO:0007669"/>
    <property type="project" value="UniProtKB-UniRule"/>
</dbReference>
<dbReference type="Gene3D" id="2.60.120.10">
    <property type="entry name" value="Jelly Rolls"/>
    <property type="match status" value="1"/>
</dbReference>
<evidence type="ECO:0000256" key="3">
    <source>
        <dbReference type="ARBA" id="ARBA00022723"/>
    </source>
</evidence>
<comment type="pathway">
    <text evidence="9">Amino-acid degradation; L-phenylalanine degradation; acetoacetate and fumarate from L-phenylalanine: step 4/6.</text>
</comment>
<dbReference type="InterPro" id="IPR014710">
    <property type="entry name" value="RmlC-like_jellyroll"/>
</dbReference>
<dbReference type="InterPro" id="IPR011051">
    <property type="entry name" value="RmlC_Cupin_sf"/>
</dbReference>
<feature type="binding site" evidence="9 12">
    <location>
        <position position="365"/>
    </location>
    <ligand>
        <name>homogentisate</name>
        <dbReference type="ChEBI" id="CHEBI:16169"/>
    </ligand>
</feature>
<dbReference type="EC" id="1.13.11.5" evidence="9 10"/>
<dbReference type="GO" id="GO:0006572">
    <property type="term" value="P:L-tyrosine catabolic process"/>
    <property type="evidence" value="ECO:0007669"/>
    <property type="project" value="UniProtKB-UniRule"/>
</dbReference>